<dbReference type="SMART" id="SM00353">
    <property type="entry name" value="HLH"/>
    <property type="match status" value="1"/>
</dbReference>
<evidence type="ECO:0000259" key="9">
    <source>
        <dbReference type="PROSITE" id="PS50888"/>
    </source>
</evidence>
<keyword evidence="2" id="KW-0221">Differentiation</keyword>
<name>T1IKM5_STRMM</name>
<keyword evidence="11" id="KW-1185">Reference proteome</keyword>
<accession>T1IKM5</accession>
<dbReference type="PANTHER" id="PTHR19290:SF163">
    <property type="entry name" value="BASIC HELIX-LOOP-HELIX NEURAL TRANSCRIPTION FACTOR TAP"/>
    <property type="match status" value="1"/>
</dbReference>
<dbReference type="GO" id="GO:0000981">
    <property type="term" value="F:DNA-binding transcription factor activity, RNA polymerase II-specific"/>
    <property type="evidence" value="ECO:0007669"/>
    <property type="project" value="TreeGrafter"/>
</dbReference>
<dbReference type="SUPFAM" id="SSF47459">
    <property type="entry name" value="HLH, helix-loop-helix DNA-binding domain"/>
    <property type="match status" value="1"/>
</dbReference>
<dbReference type="STRING" id="126957.T1IKM5"/>
<keyword evidence="3" id="KW-0524">Neurogenesis</keyword>
<sequence length="149" mass="17347">MNSPGEKTSTFDENDETDEKRKKKKSRPRALARGKRVRRVKANDRERNRMHMLNDALDRLRTVLPSSPEDTKLTKIETLRFAHNYIWTLSETLKICEPGSCATSLPLMQRDFRTEMLSSTDNEDSVSVCNNELFFTDSDSTELRKEQFI</sequence>
<evidence type="ECO:0000256" key="7">
    <source>
        <dbReference type="ARBA" id="ARBA00023242"/>
    </source>
</evidence>
<feature type="compositionally biased region" description="Basic residues" evidence="8">
    <location>
        <begin position="21"/>
        <end position="40"/>
    </location>
</feature>
<dbReference type="eggNOG" id="KOG3898">
    <property type="taxonomic scope" value="Eukaryota"/>
</dbReference>
<reference evidence="11" key="1">
    <citation type="submission" date="2011-05" db="EMBL/GenBank/DDBJ databases">
        <authorList>
            <person name="Richards S.R."/>
            <person name="Qu J."/>
            <person name="Jiang H."/>
            <person name="Jhangiani S.N."/>
            <person name="Agravi P."/>
            <person name="Goodspeed R."/>
            <person name="Gross S."/>
            <person name="Mandapat C."/>
            <person name="Jackson L."/>
            <person name="Mathew T."/>
            <person name="Pu L."/>
            <person name="Thornton R."/>
            <person name="Saada N."/>
            <person name="Wilczek-Boney K.B."/>
            <person name="Lee S."/>
            <person name="Kovar C."/>
            <person name="Wu Y."/>
            <person name="Scherer S.E."/>
            <person name="Worley K.C."/>
            <person name="Muzny D.M."/>
            <person name="Gibbs R."/>
        </authorList>
    </citation>
    <scope>NUCLEOTIDE SEQUENCE</scope>
    <source>
        <strain evidence="11">Brora</strain>
    </source>
</reference>
<evidence type="ECO:0000313" key="11">
    <source>
        <dbReference type="Proteomes" id="UP000014500"/>
    </source>
</evidence>
<dbReference type="Gene3D" id="4.10.280.10">
    <property type="entry name" value="Helix-loop-helix DNA-binding domain"/>
    <property type="match status" value="1"/>
</dbReference>
<keyword evidence="7" id="KW-0539">Nucleus</keyword>
<evidence type="ECO:0000256" key="6">
    <source>
        <dbReference type="ARBA" id="ARBA00023163"/>
    </source>
</evidence>
<keyword evidence="1" id="KW-0217">Developmental protein</keyword>
<evidence type="ECO:0000256" key="3">
    <source>
        <dbReference type="ARBA" id="ARBA00022902"/>
    </source>
</evidence>
<dbReference type="InterPro" id="IPR050359">
    <property type="entry name" value="bHLH_transcription_factors"/>
</dbReference>
<keyword evidence="6" id="KW-0804">Transcription</keyword>
<dbReference type="EnsemblMetazoa" id="SMAR001477-RA">
    <property type="protein sequence ID" value="SMAR001477-PA"/>
    <property type="gene ID" value="SMAR001477"/>
</dbReference>
<dbReference type="GO" id="GO:0045944">
    <property type="term" value="P:positive regulation of transcription by RNA polymerase II"/>
    <property type="evidence" value="ECO:0007669"/>
    <property type="project" value="TreeGrafter"/>
</dbReference>
<keyword evidence="4" id="KW-0805">Transcription regulation</keyword>
<dbReference type="GO" id="GO:0005634">
    <property type="term" value="C:nucleus"/>
    <property type="evidence" value="ECO:0007669"/>
    <property type="project" value="TreeGrafter"/>
</dbReference>
<dbReference type="HOGENOM" id="CLU_121126_0_0_1"/>
<dbReference type="InterPro" id="IPR011598">
    <property type="entry name" value="bHLH_dom"/>
</dbReference>
<proteinExistence type="predicted"/>
<dbReference type="Proteomes" id="UP000014500">
    <property type="component" value="Unassembled WGS sequence"/>
</dbReference>
<reference evidence="10" key="2">
    <citation type="submission" date="2015-02" db="UniProtKB">
        <authorList>
            <consortium name="EnsemblMetazoa"/>
        </authorList>
    </citation>
    <scope>IDENTIFICATION</scope>
</reference>
<dbReference type="PANTHER" id="PTHR19290">
    <property type="entry name" value="BASIC HELIX-LOOP-HELIX PROTEIN NEUROGENIN-RELATED"/>
    <property type="match status" value="1"/>
</dbReference>
<protein>
    <recommendedName>
        <fullName evidence="9">BHLH domain-containing protein</fullName>
    </recommendedName>
</protein>
<dbReference type="Pfam" id="PF00010">
    <property type="entry name" value="HLH"/>
    <property type="match status" value="1"/>
</dbReference>
<feature type="domain" description="BHLH" evidence="9">
    <location>
        <begin position="37"/>
        <end position="89"/>
    </location>
</feature>
<dbReference type="CDD" id="cd11428">
    <property type="entry name" value="bHLH_TS_NGN"/>
    <property type="match status" value="1"/>
</dbReference>
<dbReference type="GO" id="GO:0046983">
    <property type="term" value="F:protein dimerization activity"/>
    <property type="evidence" value="ECO:0007669"/>
    <property type="project" value="InterPro"/>
</dbReference>
<dbReference type="GO" id="GO:0070888">
    <property type="term" value="F:E-box binding"/>
    <property type="evidence" value="ECO:0007669"/>
    <property type="project" value="TreeGrafter"/>
</dbReference>
<dbReference type="GO" id="GO:0061564">
    <property type="term" value="P:axon development"/>
    <property type="evidence" value="ECO:0007669"/>
    <property type="project" value="TreeGrafter"/>
</dbReference>
<evidence type="ECO:0000256" key="2">
    <source>
        <dbReference type="ARBA" id="ARBA00022782"/>
    </source>
</evidence>
<organism evidence="10 11">
    <name type="scientific">Strigamia maritima</name>
    <name type="common">European centipede</name>
    <name type="synonym">Geophilus maritimus</name>
    <dbReference type="NCBI Taxonomy" id="126957"/>
    <lineage>
        <taxon>Eukaryota</taxon>
        <taxon>Metazoa</taxon>
        <taxon>Ecdysozoa</taxon>
        <taxon>Arthropoda</taxon>
        <taxon>Myriapoda</taxon>
        <taxon>Chilopoda</taxon>
        <taxon>Pleurostigmophora</taxon>
        <taxon>Geophilomorpha</taxon>
        <taxon>Linotaeniidae</taxon>
        <taxon>Strigamia</taxon>
    </lineage>
</organism>
<evidence type="ECO:0000256" key="4">
    <source>
        <dbReference type="ARBA" id="ARBA00023015"/>
    </source>
</evidence>
<keyword evidence="5" id="KW-0238">DNA-binding</keyword>
<dbReference type="PROSITE" id="PS50888">
    <property type="entry name" value="BHLH"/>
    <property type="match status" value="1"/>
</dbReference>
<dbReference type="FunFam" id="4.10.280.10:FF:000006">
    <property type="entry name" value="Neurogenic differentiation factor"/>
    <property type="match status" value="1"/>
</dbReference>
<dbReference type="AlphaFoldDB" id="T1IKM5"/>
<feature type="region of interest" description="Disordered" evidence="8">
    <location>
        <begin position="1"/>
        <end position="49"/>
    </location>
</feature>
<dbReference type="InterPro" id="IPR036638">
    <property type="entry name" value="HLH_DNA-bd_sf"/>
</dbReference>
<evidence type="ECO:0000256" key="1">
    <source>
        <dbReference type="ARBA" id="ARBA00022473"/>
    </source>
</evidence>
<evidence type="ECO:0000313" key="10">
    <source>
        <dbReference type="EnsemblMetazoa" id="SMAR001477-PA"/>
    </source>
</evidence>
<evidence type="ECO:0000256" key="8">
    <source>
        <dbReference type="SAM" id="MobiDB-lite"/>
    </source>
</evidence>
<dbReference type="OMA" id="CNNELFF"/>
<evidence type="ECO:0000256" key="5">
    <source>
        <dbReference type="ARBA" id="ARBA00023125"/>
    </source>
</evidence>
<dbReference type="EMBL" id="JH430577">
    <property type="status" value="NOT_ANNOTATED_CDS"/>
    <property type="molecule type" value="Genomic_DNA"/>
</dbReference>
<dbReference type="PhylomeDB" id="T1IKM5"/>
<dbReference type="GO" id="GO:0007423">
    <property type="term" value="P:sensory organ development"/>
    <property type="evidence" value="ECO:0007669"/>
    <property type="project" value="TreeGrafter"/>
</dbReference>